<protein>
    <submittedName>
        <fullName evidence="2">Uncharacterized protein</fullName>
    </submittedName>
</protein>
<name>A0A820NCB8_9BILA</name>
<gene>
    <name evidence="2" type="ORF">OKA104_LOCUS50786</name>
</gene>
<evidence type="ECO:0000313" key="2">
    <source>
        <dbReference type="EMBL" id="CAF4389329.1"/>
    </source>
</evidence>
<feature type="non-terminal residue" evidence="2">
    <location>
        <position position="30"/>
    </location>
</feature>
<feature type="region of interest" description="Disordered" evidence="1">
    <location>
        <begin position="1"/>
        <end position="30"/>
    </location>
</feature>
<dbReference type="AlphaFoldDB" id="A0A820NCB8"/>
<proteinExistence type="predicted"/>
<evidence type="ECO:0000313" key="3">
    <source>
        <dbReference type="Proteomes" id="UP000663881"/>
    </source>
</evidence>
<organism evidence="2 3">
    <name type="scientific">Adineta steineri</name>
    <dbReference type="NCBI Taxonomy" id="433720"/>
    <lineage>
        <taxon>Eukaryota</taxon>
        <taxon>Metazoa</taxon>
        <taxon>Spiralia</taxon>
        <taxon>Gnathifera</taxon>
        <taxon>Rotifera</taxon>
        <taxon>Eurotatoria</taxon>
        <taxon>Bdelloidea</taxon>
        <taxon>Adinetida</taxon>
        <taxon>Adinetidae</taxon>
        <taxon>Adineta</taxon>
    </lineage>
</organism>
<dbReference type="EMBL" id="CAJOAY010026242">
    <property type="protein sequence ID" value="CAF4389329.1"/>
    <property type="molecule type" value="Genomic_DNA"/>
</dbReference>
<comment type="caution">
    <text evidence="2">The sequence shown here is derived from an EMBL/GenBank/DDBJ whole genome shotgun (WGS) entry which is preliminary data.</text>
</comment>
<reference evidence="2" key="1">
    <citation type="submission" date="2021-02" db="EMBL/GenBank/DDBJ databases">
        <authorList>
            <person name="Nowell W R."/>
        </authorList>
    </citation>
    <scope>NUCLEOTIDE SEQUENCE</scope>
</reference>
<dbReference type="Proteomes" id="UP000663881">
    <property type="component" value="Unassembled WGS sequence"/>
</dbReference>
<evidence type="ECO:0000256" key="1">
    <source>
        <dbReference type="SAM" id="MobiDB-lite"/>
    </source>
</evidence>
<accession>A0A820NCB8</accession>
<sequence>MARLPRVSQPLQELESLPDDSLFLMDSSDP</sequence>